<dbReference type="EMBL" id="NEWK01000002">
    <property type="protein sequence ID" value="OXB86692.1"/>
    <property type="molecule type" value="Genomic_DNA"/>
</dbReference>
<organism evidence="1 2">
    <name type="scientific">Geobacillus thermocatenulatus</name>
    <dbReference type="NCBI Taxonomy" id="33938"/>
    <lineage>
        <taxon>Bacteria</taxon>
        <taxon>Bacillati</taxon>
        <taxon>Bacillota</taxon>
        <taxon>Bacilli</taxon>
        <taxon>Bacillales</taxon>
        <taxon>Anoxybacillaceae</taxon>
        <taxon>Geobacillus</taxon>
        <taxon>Geobacillus thermoleovorans group</taxon>
    </lineage>
</organism>
<keyword evidence="2" id="KW-1185">Reference proteome</keyword>
<sequence>MSRIFLIVASVFFFVATLPLSSHALAARVSGFDFQPGDILVTKNTRSAAFVGHAGIVDQSGKYFVSIAGPGHFPARYSIQWWLERYPSTKVVRYKSANAAKQAGAYAYQNYVIGKYKKQPYRITNNPKDRTYLYCSEIVWQSYYYGANTPYYNFATKPFKKVIPTIIAPYDYLNKTLQKLNGFSTVHSFNWP</sequence>
<name>A0A226Q5J1_9BACL</name>
<dbReference type="Gene3D" id="3.90.1720.10">
    <property type="entry name" value="endopeptidase domain like (from Nostoc punctiforme)"/>
    <property type="match status" value="1"/>
</dbReference>
<dbReference type="KEGG" id="gtm:GT3921_15515"/>
<accession>A0A226Q5J1</accession>
<dbReference type="InterPro" id="IPR038765">
    <property type="entry name" value="Papain-like_cys_pep_sf"/>
</dbReference>
<proteinExistence type="predicted"/>
<dbReference type="SUPFAM" id="SSF54001">
    <property type="entry name" value="Cysteine proteinases"/>
    <property type="match status" value="1"/>
</dbReference>
<reference evidence="1 2" key="1">
    <citation type="submission" date="2017-05" db="EMBL/GenBank/DDBJ databases">
        <title>The genome sequence of Geobacillus thermocatenulatus DSM 730.</title>
        <authorList>
            <person name="Ramaloko W.T."/>
            <person name="Koen N."/>
            <person name="Polliack S."/>
            <person name="Aliyu H."/>
            <person name="Lebre P."/>
            <person name="Mohr T."/>
            <person name="Oswald F."/>
            <person name="Zwick M."/>
            <person name="Neumann A."/>
            <person name="Syldatk C."/>
            <person name="Cowan D."/>
            <person name="De Maayer P."/>
        </authorList>
    </citation>
    <scope>NUCLEOTIDE SEQUENCE [LARGE SCALE GENOMIC DNA]</scope>
    <source>
        <strain evidence="1 2">BGSC 93A1</strain>
    </source>
</reference>
<dbReference type="Proteomes" id="UP000198378">
    <property type="component" value="Unassembled WGS sequence"/>
</dbReference>
<evidence type="ECO:0000313" key="1">
    <source>
        <dbReference type="EMBL" id="OXB86692.1"/>
    </source>
</evidence>
<comment type="caution">
    <text evidence="1">The sequence shown here is derived from an EMBL/GenBank/DDBJ whole genome shotgun (WGS) entry which is preliminary data.</text>
</comment>
<evidence type="ECO:0000313" key="2">
    <source>
        <dbReference type="Proteomes" id="UP000198378"/>
    </source>
</evidence>
<dbReference type="AlphaFoldDB" id="A0A226Q5J1"/>
<gene>
    <name evidence="1" type="ORF">B9L19_14405</name>
</gene>
<protein>
    <submittedName>
        <fullName evidence="1">Uncharacterized protein</fullName>
    </submittedName>
</protein>